<evidence type="ECO:0000313" key="1">
    <source>
        <dbReference type="EMBL" id="CAG8532936.1"/>
    </source>
</evidence>
<protein>
    <submittedName>
        <fullName evidence="1">5194_t:CDS:1</fullName>
    </submittedName>
</protein>
<gene>
    <name evidence="1" type="ORF">AGERDE_LOCUS5802</name>
</gene>
<dbReference type="Proteomes" id="UP000789831">
    <property type="component" value="Unassembled WGS sequence"/>
</dbReference>
<comment type="caution">
    <text evidence="1">The sequence shown here is derived from an EMBL/GenBank/DDBJ whole genome shotgun (WGS) entry which is preliminary data.</text>
</comment>
<dbReference type="AlphaFoldDB" id="A0A9N9AKL2"/>
<name>A0A9N9AKL2_9GLOM</name>
<proteinExistence type="predicted"/>
<sequence>MVSIEYVINGDIKELASIRAVAGKDTASAPPTEIILGEGLRVERVLSGPSCDESFIGGGGGLERYTISSSFFGTNSRRREFSSIKFNRAEDKTSISRLNMLFDDSIYFMFFFEFKSSFARSNSSLRESISLGSDEFIWAGSSSSPPTTFESWNS</sequence>
<organism evidence="1 2">
    <name type="scientific">Ambispora gerdemannii</name>
    <dbReference type="NCBI Taxonomy" id="144530"/>
    <lineage>
        <taxon>Eukaryota</taxon>
        <taxon>Fungi</taxon>
        <taxon>Fungi incertae sedis</taxon>
        <taxon>Mucoromycota</taxon>
        <taxon>Glomeromycotina</taxon>
        <taxon>Glomeromycetes</taxon>
        <taxon>Archaeosporales</taxon>
        <taxon>Ambisporaceae</taxon>
        <taxon>Ambispora</taxon>
    </lineage>
</organism>
<keyword evidence="2" id="KW-1185">Reference proteome</keyword>
<accession>A0A9N9AKL2</accession>
<dbReference type="EMBL" id="CAJVPL010000834">
    <property type="protein sequence ID" value="CAG8532936.1"/>
    <property type="molecule type" value="Genomic_DNA"/>
</dbReference>
<reference evidence="1" key="1">
    <citation type="submission" date="2021-06" db="EMBL/GenBank/DDBJ databases">
        <authorList>
            <person name="Kallberg Y."/>
            <person name="Tangrot J."/>
            <person name="Rosling A."/>
        </authorList>
    </citation>
    <scope>NUCLEOTIDE SEQUENCE</scope>
    <source>
        <strain evidence="1">MT106</strain>
    </source>
</reference>
<dbReference type="OrthoDB" id="2447033at2759"/>
<evidence type="ECO:0000313" key="2">
    <source>
        <dbReference type="Proteomes" id="UP000789831"/>
    </source>
</evidence>